<reference evidence="1" key="1">
    <citation type="journal article" date="2019" name="bioRxiv">
        <title>The Genome of the Zebra Mussel, Dreissena polymorpha: A Resource for Invasive Species Research.</title>
        <authorList>
            <person name="McCartney M.A."/>
            <person name="Auch B."/>
            <person name="Kono T."/>
            <person name="Mallez S."/>
            <person name="Zhang Y."/>
            <person name="Obille A."/>
            <person name="Becker A."/>
            <person name="Abrahante J.E."/>
            <person name="Garbe J."/>
            <person name="Badalamenti J.P."/>
            <person name="Herman A."/>
            <person name="Mangelson H."/>
            <person name="Liachko I."/>
            <person name="Sullivan S."/>
            <person name="Sone E.D."/>
            <person name="Koren S."/>
            <person name="Silverstein K.A.T."/>
            <person name="Beckman K.B."/>
            <person name="Gohl D.M."/>
        </authorList>
    </citation>
    <scope>NUCLEOTIDE SEQUENCE</scope>
    <source>
        <strain evidence="1">Duluth1</strain>
        <tissue evidence="1">Whole animal</tissue>
    </source>
</reference>
<proteinExistence type="predicted"/>
<dbReference type="EMBL" id="JAIWYP010000008">
    <property type="protein sequence ID" value="KAH3786161.1"/>
    <property type="molecule type" value="Genomic_DNA"/>
</dbReference>
<evidence type="ECO:0000313" key="1">
    <source>
        <dbReference type="EMBL" id="KAH3786161.1"/>
    </source>
</evidence>
<accession>A0A9D4EXE5</accession>
<protein>
    <submittedName>
        <fullName evidence="1">Uncharacterized protein</fullName>
    </submittedName>
</protein>
<organism evidence="1 2">
    <name type="scientific">Dreissena polymorpha</name>
    <name type="common">Zebra mussel</name>
    <name type="synonym">Mytilus polymorpha</name>
    <dbReference type="NCBI Taxonomy" id="45954"/>
    <lineage>
        <taxon>Eukaryota</taxon>
        <taxon>Metazoa</taxon>
        <taxon>Spiralia</taxon>
        <taxon>Lophotrochozoa</taxon>
        <taxon>Mollusca</taxon>
        <taxon>Bivalvia</taxon>
        <taxon>Autobranchia</taxon>
        <taxon>Heteroconchia</taxon>
        <taxon>Euheterodonta</taxon>
        <taxon>Imparidentia</taxon>
        <taxon>Neoheterodontei</taxon>
        <taxon>Myida</taxon>
        <taxon>Dreissenoidea</taxon>
        <taxon>Dreissenidae</taxon>
        <taxon>Dreissena</taxon>
    </lineage>
</organism>
<dbReference type="AlphaFoldDB" id="A0A9D4EXE5"/>
<evidence type="ECO:0000313" key="2">
    <source>
        <dbReference type="Proteomes" id="UP000828390"/>
    </source>
</evidence>
<reference evidence="1" key="2">
    <citation type="submission" date="2020-11" db="EMBL/GenBank/DDBJ databases">
        <authorList>
            <person name="McCartney M.A."/>
            <person name="Auch B."/>
            <person name="Kono T."/>
            <person name="Mallez S."/>
            <person name="Becker A."/>
            <person name="Gohl D.M."/>
            <person name="Silverstein K.A.T."/>
            <person name="Koren S."/>
            <person name="Bechman K.B."/>
            <person name="Herman A."/>
            <person name="Abrahante J.E."/>
            <person name="Garbe J."/>
        </authorList>
    </citation>
    <scope>NUCLEOTIDE SEQUENCE</scope>
    <source>
        <strain evidence="1">Duluth1</strain>
        <tissue evidence="1">Whole animal</tissue>
    </source>
</reference>
<sequence length="57" mass="6617">MKEATQEWIGEQCINIKKEMTTRSSIKTLSTRQQKTSVIKDANLHFFLKENAAYLNV</sequence>
<keyword evidence="2" id="KW-1185">Reference proteome</keyword>
<dbReference type="Proteomes" id="UP000828390">
    <property type="component" value="Unassembled WGS sequence"/>
</dbReference>
<name>A0A9D4EXE5_DREPO</name>
<comment type="caution">
    <text evidence="1">The sequence shown here is derived from an EMBL/GenBank/DDBJ whole genome shotgun (WGS) entry which is preliminary data.</text>
</comment>
<gene>
    <name evidence="1" type="ORF">DPMN_164264</name>
</gene>